<sequence length="67" mass="8068">MLTREFMNRLDQAATWIARLRGAYEKHKAGSPYYRLGLWRRPFVEPEKAKVVSTMFHLPCLYIYIYI</sequence>
<dbReference type="EnsemblPlants" id="Pp3c8_17840V3.2">
    <property type="protein sequence ID" value="PAC:32964791.CDS.1"/>
    <property type="gene ID" value="Pp3c8_17840"/>
</dbReference>
<evidence type="ECO:0000313" key="2">
    <source>
        <dbReference type="Proteomes" id="UP000006727"/>
    </source>
</evidence>
<dbReference type="AlphaFoldDB" id="A0A7I3ZQS6"/>
<dbReference type="EMBL" id="ABEU02000008">
    <property type="status" value="NOT_ANNOTATED_CDS"/>
    <property type="molecule type" value="Genomic_DNA"/>
</dbReference>
<keyword evidence="2" id="KW-1185">Reference proteome</keyword>
<name>A0A7I3ZQS6_PHYPA</name>
<dbReference type="Gramene" id="Pp3c8_17840V3.2">
    <property type="protein sequence ID" value="PAC:32964791.CDS.1"/>
    <property type="gene ID" value="Pp3c8_17840"/>
</dbReference>
<dbReference type="EnsemblPlants" id="Pp3c8_17830V3.2">
    <property type="protein sequence ID" value="PAC:32965239.CDS.1"/>
    <property type="gene ID" value="Pp3c8_17830"/>
</dbReference>
<reference evidence="1 2" key="2">
    <citation type="journal article" date="2018" name="Plant J.">
        <title>The Physcomitrella patens chromosome-scale assembly reveals moss genome structure and evolution.</title>
        <authorList>
            <person name="Lang D."/>
            <person name="Ullrich K.K."/>
            <person name="Murat F."/>
            <person name="Fuchs J."/>
            <person name="Jenkins J."/>
            <person name="Haas F.B."/>
            <person name="Piednoel M."/>
            <person name="Gundlach H."/>
            <person name="Van Bel M."/>
            <person name="Meyberg R."/>
            <person name="Vives C."/>
            <person name="Morata J."/>
            <person name="Symeonidi A."/>
            <person name="Hiss M."/>
            <person name="Muchero W."/>
            <person name="Kamisugi Y."/>
            <person name="Saleh O."/>
            <person name="Blanc G."/>
            <person name="Decker E.L."/>
            <person name="van Gessel N."/>
            <person name="Grimwood J."/>
            <person name="Hayes R.D."/>
            <person name="Graham S.W."/>
            <person name="Gunter L.E."/>
            <person name="McDaniel S.F."/>
            <person name="Hoernstein S.N.W."/>
            <person name="Larsson A."/>
            <person name="Li F.W."/>
            <person name="Perroud P.F."/>
            <person name="Phillips J."/>
            <person name="Ranjan P."/>
            <person name="Rokshar D.S."/>
            <person name="Rothfels C.J."/>
            <person name="Schneider L."/>
            <person name="Shu S."/>
            <person name="Stevenson D.W."/>
            <person name="Thummler F."/>
            <person name="Tillich M."/>
            <person name="Villarreal Aguilar J.C."/>
            <person name="Widiez T."/>
            <person name="Wong G.K."/>
            <person name="Wymore A."/>
            <person name="Zhang Y."/>
            <person name="Zimmer A.D."/>
            <person name="Quatrano R.S."/>
            <person name="Mayer K.F.X."/>
            <person name="Goodstein D."/>
            <person name="Casacuberta J.M."/>
            <person name="Vandepoele K."/>
            <person name="Reski R."/>
            <person name="Cuming A.C."/>
            <person name="Tuskan G.A."/>
            <person name="Maumus F."/>
            <person name="Salse J."/>
            <person name="Schmutz J."/>
            <person name="Rensing S.A."/>
        </authorList>
    </citation>
    <scope>NUCLEOTIDE SEQUENCE [LARGE SCALE GENOMIC DNA]</scope>
    <source>
        <strain evidence="1 2">cv. Gransden 2004</strain>
    </source>
</reference>
<reference evidence="1 2" key="1">
    <citation type="journal article" date="2008" name="Science">
        <title>The Physcomitrella genome reveals evolutionary insights into the conquest of land by plants.</title>
        <authorList>
            <person name="Rensing S."/>
            <person name="Lang D."/>
            <person name="Zimmer A."/>
            <person name="Terry A."/>
            <person name="Salamov A."/>
            <person name="Shapiro H."/>
            <person name="Nishiyama T."/>
            <person name="Perroud P.-F."/>
            <person name="Lindquist E."/>
            <person name="Kamisugi Y."/>
            <person name="Tanahashi T."/>
            <person name="Sakakibara K."/>
            <person name="Fujita T."/>
            <person name="Oishi K."/>
            <person name="Shin-I T."/>
            <person name="Kuroki Y."/>
            <person name="Toyoda A."/>
            <person name="Suzuki Y."/>
            <person name="Hashimoto A."/>
            <person name="Yamaguchi K."/>
            <person name="Sugano A."/>
            <person name="Kohara Y."/>
            <person name="Fujiyama A."/>
            <person name="Anterola A."/>
            <person name="Aoki S."/>
            <person name="Ashton N."/>
            <person name="Barbazuk W.B."/>
            <person name="Barker E."/>
            <person name="Bennetzen J."/>
            <person name="Bezanilla M."/>
            <person name="Blankenship R."/>
            <person name="Cho S.H."/>
            <person name="Dutcher S."/>
            <person name="Estelle M."/>
            <person name="Fawcett J.A."/>
            <person name="Gundlach H."/>
            <person name="Hanada K."/>
            <person name="Heyl A."/>
            <person name="Hicks K.A."/>
            <person name="Hugh J."/>
            <person name="Lohr M."/>
            <person name="Mayer K."/>
            <person name="Melkozernov A."/>
            <person name="Murata T."/>
            <person name="Nelson D."/>
            <person name="Pils B."/>
            <person name="Prigge M."/>
            <person name="Reiss B."/>
            <person name="Renner T."/>
            <person name="Rombauts S."/>
            <person name="Rushton P."/>
            <person name="Sanderfoot A."/>
            <person name="Schween G."/>
            <person name="Shiu S.-H."/>
            <person name="Stueber K."/>
            <person name="Theodoulou F.L."/>
            <person name="Tu H."/>
            <person name="Van de Peer Y."/>
            <person name="Verrier P.J."/>
            <person name="Waters E."/>
            <person name="Wood A."/>
            <person name="Yang L."/>
            <person name="Cove D."/>
            <person name="Cuming A."/>
            <person name="Hasebe M."/>
            <person name="Lucas S."/>
            <person name="Mishler D.B."/>
            <person name="Reski R."/>
            <person name="Grigoriev I."/>
            <person name="Quatrano R.S."/>
            <person name="Boore J.L."/>
        </authorList>
    </citation>
    <scope>NUCLEOTIDE SEQUENCE [LARGE SCALE GENOMIC DNA]</scope>
    <source>
        <strain evidence="1 2">cv. Gransden 2004</strain>
    </source>
</reference>
<protein>
    <submittedName>
        <fullName evidence="1">Uncharacterized protein</fullName>
    </submittedName>
</protein>
<dbReference type="Gramene" id="Pp3c8_17830V3.2">
    <property type="protein sequence ID" value="PAC:32965239.CDS.1"/>
    <property type="gene ID" value="Pp3c8_17830"/>
</dbReference>
<reference evidence="1" key="3">
    <citation type="submission" date="2020-12" db="UniProtKB">
        <authorList>
            <consortium name="EnsemblPlants"/>
        </authorList>
    </citation>
    <scope>IDENTIFICATION</scope>
</reference>
<proteinExistence type="predicted"/>
<dbReference type="Proteomes" id="UP000006727">
    <property type="component" value="Chromosome 8"/>
</dbReference>
<organism evidence="1 2">
    <name type="scientific">Physcomitrium patens</name>
    <name type="common">Spreading-leaved earth moss</name>
    <name type="synonym">Physcomitrella patens</name>
    <dbReference type="NCBI Taxonomy" id="3218"/>
    <lineage>
        <taxon>Eukaryota</taxon>
        <taxon>Viridiplantae</taxon>
        <taxon>Streptophyta</taxon>
        <taxon>Embryophyta</taxon>
        <taxon>Bryophyta</taxon>
        <taxon>Bryophytina</taxon>
        <taxon>Bryopsida</taxon>
        <taxon>Funariidae</taxon>
        <taxon>Funariales</taxon>
        <taxon>Funariaceae</taxon>
        <taxon>Physcomitrium</taxon>
    </lineage>
</organism>
<evidence type="ECO:0000313" key="1">
    <source>
        <dbReference type="EnsemblPlants" id="PAC:32965239.CDS.1"/>
    </source>
</evidence>
<accession>A0A7I3ZQS6</accession>